<comment type="caution">
    <text evidence="2">The sequence shown here is derived from an EMBL/GenBank/DDBJ whole genome shotgun (WGS) entry which is preliminary data.</text>
</comment>
<name>A0AAV5FCP5_ELECO</name>
<proteinExistence type="predicted"/>
<sequence length="90" mass="10584">MRSKAREKKSKNKQREKAKEEKSRIPPDSCLHRGTAKPRKPKQPPPLYRDTRHRKQATSCSECAPLFPWGKRAERLHAFKTPRPRRSLGR</sequence>
<gene>
    <name evidence="2" type="primary">gb21274</name>
    <name evidence="2" type="ORF">PR202_gb21274</name>
</gene>
<reference evidence="2" key="1">
    <citation type="journal article" date="2018" name="DNA Res.">
        <title>Multiple hybrid de novo genome assembly of finger millet, an orphan allotetraploid crop.</title>
        <authorList>
            <person name="Hatakeyama M."/>
            <person name="Aluri S."/>
            <person name="Balachadran M.T."/>
            <person name="Sivarajan S.R."/>
            <person name="Patrignani A."/>
            <person name="Gruter S."/>
            <person name="Poveda L."/>
            <person name="Shimizu-Inatsugi R."/>
            <person name="Baeten J."/>
            <person name="Francoijs K.J."/>
            <person name="Nataraja K.N."/>
            <person name="Reddy Y.A.N."/>
            <person name="Phadnis S."/>
            <person name="Ravikumar R.L."/>
            <person name="Schlapbach R."/>
            <person name="Sreeman S.M."/>
            <person name="Shimizu K.K."/>
        </authorList>
    </citation>
    <scope>NUCLEOTIDE SEQUENCE</scope>
</reference>
<reference evidence="2" key="2">
    <citation type="submission" date="2021-12" db="EMBL/GenBank/DDBJ databases">
        <title>Resequencing data analysis of finger millet.</title>
        <authorList>
            <person name="Hatakeyama M."/>
            <person name="Aluri S."/>
            <person name="Balachadran M.T."/>
            <person name="Sivarajan S.R."/>
            <person name="Poveda L."/>
            <person name="Shimizu-Inatsugi R."/>
            <person name="Schlapbach R."/>
            <person name="Sreeman S.M."/>
            <person name="Shimizu K.K."/>
        </authorList>
    </citation>
    <scope>NUCLEOTIDE SEQUENCE</scope>
</reference>
<organism evidence="2 3">
    <name type="scientific">Eleusine coracana subsp. coracana</name>
    <dbReference type="NCBI Taxonomy" id="191504"/>
    <lineage>
        <taxon>Eukaryota</taxon>
        <taxon>Viridiplantae</taxon>
        <taxon>Streptophyta</taxon>
        <taxon>Embryophyta</taxon>
        <taxon>Tracheophyta</taxon>
        <taxon>Spermatophyta</taxon>
        <taxon>Magnoliopsida</taxon>
        <taxon>Liliopsida</taxon>
        <taxon>Poales</taxon>
        <taxon>Poaceae</taxon>
        <taxon>PACMAD clade</taxon>
        <taxon>Chloridoideae</taxon>
        <taxon>Cynodonteae</taxon>
        <taxon>Eleusininae</taxon>
        <taxon>Eleusine</taxon>
    </lineage>
</organism>
<feature type="compositionally biased region" description="Basic and acidic residues" evidence="1">
    <location>
        <begin position="13"/>
        <end position="25"/>
    </location>
</feature>
<dbReference type="Proteomes" id="UP001054889">
    <property type="component" value="Unassembled WGS sequence"/>
</dbReference>
<dbReference type="AlphaFoldDB" id="A0AAV5FCP5"/>
<evidence type="ECO:0000313" key="2">
    <source>
        <dbReference type="EMBL" id="GJN32751.1"/>
    </source>
</evidence>
<protein>
    <submittedName>
        <fullName evidence="2">Uncharacterized protein</fullName>
    </submittedName>
</protein>
<feature type="region of interest" description="Disordered" evidence="1">
    <location>
        <begin position="1"/>
        <end position="59"/>
    </location>
</feature>
<keyword evidence="3" id="KW-1185">Reference proteome</keyword>
<evidence type="ECO:0000313" key="3">
    <source>
        <dbReference type="Proteomes" id="UP001054889"/>
    </source>
</evidence>
<accession>A0AAV5FCP5</accession>
<dbReference type="EMBL" id="BQKI01000084">
    <property type="protein sequence ID" value="GJN32751.1"/>
    <property type="molecule type" value="Genomic_DNA"/>
</dbReference>
<feature type="compositionally biased region" description="Basic residues" evidence="1">
    <location>
        <begin position="1"/>
        <end position="12"/>
    </location>
</feature>
<evidence type="ECO:0000256" key="1">
    <source>
        <dbReference type="SAM" id="MobiDB-lite"/>
    </source>
</evidence>